<accession>A0A080Z6M9</accession>
<feature type="compositionally biased region" description="Basic and acidic residues" evidence="1">
    <location>
        <begin position="141"/>
        <end position="155"/>
    </location>
</feature>
<name>A0A080Z6M9_PHYNI</name>
<evidence type="ECO:0000313" key="3">
    <source>
        <dbReference type="Proteomes" id="UP000028582"/>
    </source>
</evidence>
<proteinExistence type="predicted"/>
<feature type="compositionally biased region" description="Basic and acidic residues" evidence="1">
    <location>
        <begin position="242"/>
        <end position="253"/>
    </location>
</feature>
<protein>
    <submittedName>
        <fullName evidence="2">Uncharacterized protein</fullName>
    </submittedName>
</protein>
<evidence type="ECO:0000313" key="2">
    <source>
        <dbReference type="EMBL" id="ETO62290.1"/>
    </source>
</evidence>
<dbReference type="Proteomes" id="UP000028582">
    <property type="component" value="Unassembled WGS sequence"/>
</dbReference>
<dbReference type="OrthoDB" id="109039at2759"/>
<feature type="region of interest" description="Disordered" evidence="1">
    <location>
        <begin position="203"/>
        <end position="253"/>
    </location>
</feature>
<gene>
    <name evidence="2" type="ORF">F444_19787</name>
</gene>
<dbReference type="AlphaFoldDB" id="A0A080Z6M9"/>
<comment type="caution">
    <text evidence="2">The sequence shown here is derived from an EMBL/GenBank/DDBJ whole genome shotgun (WGS) entry which is preliminary data.</text>
</comment>
<sequence length="253" mass="27666">MKSALQPFHLDEGGFTNLTSLLVNLGALDPNNPKKEHRLSDRALARILHDIISRRKKSIVVREAKEAKALREGTYQEPTAPAYDERELQRAGWTHFMFSDATFAARGPGEVRTSGLDDDDTEAKPPAKATTTSEVASVPAADERSTRSATKRERFSQPAIQSTILLKHSSVPQRATRSLSLVQRTVPVTAPTSSFIARARYTASVAQRSGARRSSPLGQRRSRSPTPELSPPAKCTRSKGRPAGDTEVPKSKN</sequence>
<dbReference type="EMBL" id="ANJA01003621">
    <property type="protein sequence ID" value="ETO62290.1"/>
    <property type="molecule type" value="Genomic_DNA"/>
</dbReference>
<feature type="region of interest" description="Disordered" evidence="1">
    <location>
        <begin position="107"/>
        <end position="156"/>
    </location>
</feature>
<reference evidence="2 3" key="1">
    <citation type="submission" date="2013-11" db="EMBL/GenBank/DDBJ databases">
        <title>The Genome Sequence of Phytophthora parasitica P1976.</title>
        <authorList>
            <consortium name="The Broad Institute Genomics Platform"/>
            <person name="Russ C."/>
            <person name="Tyler B."/>
            <person name="Panabieres F."/>
            <person name="Shan W."/>
            <person name="Tripathy S."/>
            <person name="Grunwald N."/>
            <person name="Machado M."/>
            <person name="Johnson C.S."/>
            <person name="Walker B."/>
            <person name="Young S."/>
            <person name="Zeng Q."/>
            <person name="Gargeya S."/>
            <person name="Fitzgerald M."/>
            <person name="Haas B."/>
            <person name="Abouelleil A."/>
            <person name="Allen A.W."/>
            <person name="Alvarado L."/>
            <person name="Arachchi H.M."/>
            <person name="Berlin A.M."/>
            <person name="Chapman S.B."/>
            <person name="Gainer-Dewar J."/>
            <person name="Goldberg J."/>
            <person name="Griggs A."/>
            <person name="Gujja S."/>
            <person name="Hansen M."/>
            <person name="Howarth C."/>
            <person name="Imamovic A."/>
            <person name="Ireland A."/>
            <person name="Larimer J."/>
            <person name="McCowan C."/>
            <person name="Murphy C."/>
            <person name="Pearson M."/>
            <person name="Poon T.W."/>
            <person name="Priest M."/>
            <person name="Roberts A."/>
            <person name="Saif S."/>
            <person name="Shea T."/>
            <person name="Sisk P."/>
            <person name="Sykes S."/>
            <person name="Wortman J."/>
            <person name="Nusbaum C."/>
            <person name="Birren B."/>
        </authorList>
    </citation>
    <scope>NUCLEOTIDE SEQUENCE [LARGE SCALE GENOMIC DNA]</scope>
    <source>
        <strain evidence="2 3">P1976</strain>
    </source>
</reference>
<evidence type="ECO:0000256" key="1">
    <source>
        <dbReference type="SAM" id="MobiDB-lite"/>
    </source>
</evidence>
<organism evidence="2 3">
    <name type="scientific">Phytophthora nicotianae P1976</name>
    <dbReference type="NCBI Taxonomy" id="1317066"/>
    <lineage>
        <taxon>Eukaryota</taxon>
        <taxon>Sar</taxon>
        <taxon>Stramenopiles</taxon>
        <taxon>Oomycota</taxon>
        <taxon>Peronosporomycetes</taxon>
        <taxon>Peronosporales</taxon>
        <taxon>Peronosporaceae</taxon>
        <taxon>Phytophthora</taxon>
    </lineage>
</organism>